<dbReference type="Proteomes" id="UP000014411">
    <property type="component" value="Unassembled WGS sequence"/>
</dbReference>
<proteinExistence type="predicted"/>
<name>S3HTN8_9HYPH</name>
<comment type="caution">
    <text evidence="1">The sequence shown here is derived from an EMBL/GenBank/DDBJ whole genome shotgun (WGS) entry which is preliminary data.</text>
</comment>
<dbReference type="Gene3D" id="3.40.50.2300">
    <property type="match status" value="1"/>
</dbReference>
<reference evidence="1 2" key="1">
    <citation type="journal article" date="2012" name="J. Bacteriol.">
        <title>Genome sequence of Rhizobium grahamii CCGE502, a broad-host-range symbiont with low nodulation competitiveness in Phaseolus vulgaris.</title>
        <authorList>
            <person name="Althabegoiti M.J."/>
            <person name="Lozano L."/>
            <person name="Torres-Tejerizo G."/>
            <person name="Ormeno-Orrillo E."/>
            <person name="Rogel M.A."/>
            <person name="Gonzalez V."/>
            <person name="Martinez-Romero E."/>
        </authorList>
    </citation>
    <scope>NUCLEOTIDE SEQUENCE [LARGE SCALE GENOMIC DNA]</scope>
    <source>
        <strain evidence="1 2">CCGE 502</strain>
    </source>
</reference>
<dbReference type="STRING" id="990285.RGCCGE502_19400"/>
<protein>
    <submittedName>
        <fullName evidence="1">D-ribose-binding protein RbsB</fullName>
    </submittedName>
</protein>
<dbReference type="InterPro" id="IPR028082">
    <property type="entry name" value="Peripla_BP_I"/>
</dbReference>
<keyword evidence="2" id="KW-1185">Reference proteome</keyword>
<dbReference type="AlphaFoldDB" id="S3HTN8"/>
<dbReference type="EMBL" id="AEYE02000023">
    <property type="protein sequence ID" value="EPE96566.1"/>
    <property type="molecule type" value="Genomic_DNA"/>
</dbReference>
<organism evidence="1 2">
    <name type="scientific">Rhizobium grahamii CCGE 502</name>
    <dbReference type="NCBI Taxonomy" id="990285"/>
    <lineage>
        <taxon>Bacteria</taxon>
        <taxon>Pseudomonadati</taxon>
        <taxon>Pseudomonadota</taxon>
        <taxon>Alphaproteobacteria</taxon>
        <taxon>Hyphomicrobiales</taxon>
        <taxon>Rhizobiaceae</taxon>
        <taxon>Rhizobium/Agrobacterium group</taxon>
        <taxon>Rhizobium</taxon>
    </lineage>
</organism>
<dbReference type="HOGENOM" id="CLU_1915391_0_0_5"/>
<accession>S3HTN8</accession>
<evidence type="ECO:0000313" key="1">
    <source>
        <dbReference type="EMBL" id="EPE96566.1"/>
    </source>
</evidence>
<gene>
    <name evidence="1" type="ORF">RGCCGE502_19400</name>
</gene>
<evidence type="ECO:0000313" key="2">
    <source>
        <dbReference type="Proteomes" id="UP000014411"/>
    </source>
</evidence>
<dbReference type="SUPFAM" id="SSF53822">
    <property type="entry name" value="Periplasmic binding protein-like I"/>
    <property type="match status" value="1"/>
</dbReference>
<sequence>MFSVSNEIIRGVFSALRQIGRLVPQGAEGHVAIVGLDGTPLALDRIRKGDQDATVAQDPAAMGGDGIFVQIVSNFEGTQFNNKMRTQPYLINRPELMTRAIGETRRRKRAIRGTRAILSSAPAAGRAFPYKW</sequence>